<evidence type="ECO:0000313" key="1">
    <source>
        <dbReference type="EMBL" id="OEH94103.1"/>
    </source>
</evidence>
<protein>
    <submittedName>
        <fullName evidence="1">Uncharacterized protein</fullName>
    </submittedName>
</protein>
<dbReference type="OrthoDB" id="2437675at2"/>
<dbReference type="Proteomes" id="UP000095209">
    <property type="component" value="Unassembled WGS sequence"/>
</dbReference>
<proteinExistence type="predicted"/>
<accession>A0A1E5LJ32</accession>
<keyword evidence="2" id="KW-1185">Reference proteome</keyword>
<gene>
    <name evidence="1" type="ORF">BFG57_09660</name>
</gene>
<reference evidence="1 2" key="1">
    <citation type="submission" date="2016-08" db="EMBL/GenBank/DDBJ databases">
        <title>Genome of Bacillus solimangrovi GH2-4.</title>
        <authorList>
            <person name="Lim S."/>
            <person name="Kim B.-C."/>
        </authorList>
    </citation>
    <scope>NUCLEOTIDE SEQUENCE [LARGE SCALE GENOMIC DNA]</scope>
    <source>
        <strain evidence="1 2">GH2-4</strain>
    </source>
</reference>
<organism evidence="1 2">
    <name type="scientific">Bacillus solimangrovi</name>
    <dbReference type="NCBI Taxonomy" id="1305675"/>
    <lineage>
        <taxon>Bacteria</taxon>
        <taxon>Bacillati</taxon>
        <taxon>Bacillota</taxon>
        <taxon>Bacilli</taxon>
        <taxon>Bacillales</taxon>
        <taxon>Bacillaceae</taxon>
        <taxon>Bacillus</taxon>
    </lineage>
</organism>
<evidence type="ECO:0000313" key="2">
    <source>
        <dbReference type="Proteomes" id="UP000095209"/>
    </source>
</evidence>
<dbReference type="EMBL" id="MJEH01000005">
    <property type="protein sequence ID" value="OEH94103.1"/>
    <property type="molecule type" value="Genomic_DNA"/>
</dbReference>
<sequence>MITEQEKIDLLRNSFENVNWESNIKVKMVRKEDIVVTLFYTFDENMPERLYEYRIWFNENETVTIISNNEKERYGTLEKEHSQNLKNVLIK</sequence>
<dbReference type="RefSeq" id="WP_069715872.1">
    <property type="nucleotide sequence ID" value="NZ_MJEH01000005.1"/>
</dbReference>
<dbReference type="AlphaFoldDB" id="A0A1E5LJ32"/>
<name>A0A1E5LJ32_9BACI</name>
<comment type="caution">
    <text evidence="1">The sequence shown here is derived from an EMBL/GenBank/DDBJ whole genome shotgun (WGS) entry which is preliminary data.</text>
</comment>